<dbReference type="GO" id="GO:0004519">
    <property type="term" value="F:endonuclease activity"/>
    <property type="evidence" value="ECO:0007669"/>
    <property type="project" value="UniProtKB-KW"/>
</dbReference>
<gene>
    <name evidence="7" type="ORF">QTP70_004065</name>
</gene>
<evidence type="ECO:0000256" key="3">
    <source>
        <dbReference type="ARBA" id="ARBA00022722"/>
    </source>
</evidence>
<proteinExistence type="predicted"/>
<comment type="caution">
    <text evidence="7">The sequence shown here is derived from an EMBL/GenBank/DDBJ whole genome shotgun (WGS) entry which is preliminary data.</text>
</comment>
<dbReference type="AlphaFoldDB" id="A0AAE0V8I4"/>
<keyword evidence="3" id="KW-0540">Nuclease</keyword>
<dbReference type="EMBL" id="JAUCMX010000005">
    <property type="protein sequence ID" value="KAK3545344.1"/>
    <property type="molecule type" value="Genomic_DNA"/>
</dbReference>
<reference evidence="7" key="1">
    <citation type="submission" date="2023-06" db="EMBL/GenBank/DDBJ databases">
        <title>Male Hemibagrus guttatus genome.</title>
        <authorList>
            <person name="Bian C."/>
        </authorList>
    </citation>
    <scope>NUCLEOTIDE SEQUENCE</scope>
    <source>
        <strain evidence="7">Male_cb2023</strain>
        <tissue evidence="7">Muscle</tissue>
    </source>
</reference>
<keyword evidence="5" id="KW-0378">Hydrolase</keyword>
<evidence type="ECO:0000313" key="7">
    <source>
        <dbReference type="EMBL" id="KAK3545344.1"/>
    </source>
</evidence>
<dbReference type="GO" id="GO:0016787">
    <property type="term" value="F:hydrolase activity"/>
    <property type="evidence" value="ECO:0007669"/>
    <property type="project" value="UniProtKB-KW"/>
</dbReference>
<keyword evidence="8" id="KW-1185">Reference proteome</keyword>
<feature type="domain" description="Murine leukemia virus integrase C-terminal" evidence="6">
    <location>
        <begin position="23"/>
        <end position="77"/>
    </location>
</feature>
<keyword evidence="4" id="KW-0255">Endonuclease</keyword>
<evidence type="ECO:0000256" key="1">
    <source>
        <dbReference type="ARBA" id="ARBA00022679"/>
    </source>
</evidence>
<dbReference type="Pfam" id="PF18697">
    <property type="entry name" value="MLVIN_C"/>
    <property type="match status" value="1"/>
</dbReference>
<evidence type="ECO:0000313" key="8">
    <source>
        <dbReference type="Proteomes" id="UP001274896"/>
    </source>
</evidence>
<dbReference type="GO" id="GO:0016779">
    <property type="term" value="F:nucleotidyltransferase activity"/>
    <property type="evidence" value="ECO:0007669"/>
    <property type="project" value="UniProtKB-KW"/>
</dbReference>
<evidence type="ECO:0000259" key="6">
    <source>
        <dbReference type="Pfam" id="PF18697"/>
    </source>
</evidence>
<sequence length="116" mass="13593">MRLLISGSQVKNALPKPHADILHDLKPGKWILVKDFKRKNWKAKHWLGPFQILLTMPTTVKIAERATWIHVSHCKRVPVPDQELRRHEKVVEVLKVEEHCWADEPSQTVECYWSGE</sequence>
<keyword evidence="1" id="KW-0808">Transferase</keyword>
<keyword evidence="2" id="KW-0548">Nucleotidyltransferase</keyword>
<dbReference type="InterPro" id="IPR040643">
    <property type="entry name" value="MLVIN_C"/>
</dbReference>
<evidence type="ECO:0000256" key="4">
    <source>
        <dbReference type="ARBA" id="ARBA00022759"/>
    </source>
</evidence>
<organism evidence="7 8">
    <name type="scientific">Hemibagrus guttatus</name>
    <dbReference type="NCBI Taxonomy" id="175788"/>
    <lineage>
        <taxon>Eukaryota</taxon>
        <taxon>Metazoa</taxon>
        <taxon>Chordata</taxon>
        <taxon>Craniata</taxon>
        <taxon>Vertebrata</taxon>
        <taxon>Euteleostomi</taxon>
        <taxon>Actinopterygii</taxon>
        <taxon>Neopterygii</taxon>
        <taxon>Teleostei</taxon>
        <taxon>Ostariophysi</taxon>
        <taxon>Siluriformes</taxon>
        <taxon>Bagridae</taxon>
        <taxon>Hemibagrus</taxon>
    </lineage>
</organism>
<name>A0AAE0V8I4_9TELE</name>
<evidence type="ECO:0000256" key="5">
    <source>
        <dbReference type="ARBA" id="ARBA00022801"/>
    </source>
</evidence>
<protein>
    <recommendedName>
        <fullName evidence="6">Murine leukemia virus integrase C-terminal domain-containing protein</fullName>
    </recommendedName>
</protein>
<dbReference type="Proteomes" id="UP001274896">
    <property type="component" value="Unassembled WGS sequence"/>
</dbReference>
<evidence type="ECO:0000256" key="2">
    <source>
        <dbReference type="ARBA" id="ARBA00022695"/>
    </source>
</evidence>
<dbReference type="Gene3D" id="2.30.30.850">
    <property type="match status" value="1"/>
</dbReference>
<accession>A0AAE0V8I4</accession>